<evidence type="ECO:0000313" key="1">
    <source>
        <dbReference type="EMBL" id="MCI85459.1"/>
    </source>
</evidence>
<reference evidence="1 2" key="1">
    <citation type="journal article" date="2018" name="Front. Plant Sci.">
        <title>Red Clover (Trifolium pratense) and Zigzag Clover (T. medium) - A Picture of Genomic Similarities and Differences.</title>
        <authorList>
            <person name="Dluhosova J."/>
            <person name="Istvanek J."/>
            <person name="Nedelnik J."/>
            <person name="Repkova J."/>
        </authorList>
    </citation>
    <scope>NUCLEOTIDE SEQUENCE [LARGE SCALE GENOMIC DNA]</scope>
    <source>
        <strain evidence="2">cv. 10/8</strain>
        <tissue evidence="1">Leaf</tissue>
    </source>
</reference>
<dbReference type="AlphaFoldDB" id="A0A392VDV6"/>
<comment type="caution">
    <text evidence="1">The sequence shown here is derived from an EMBL/GenBank/DDBJ whole genome shotgun (WGS) entry which is preliminary data.</text>
</comment>
<proteinExistence type="predicted"/>
<sequence>HGDKLCQNAPLNMEESAPLGPWIRSSQLTAV</sequence>
<dbReference type="EMBL" id="LXQA011115876">
    <property type="protein sequence ID" value="MCI85459.1"/>
    <property type="molecule type" value="Genomic_DNA"/>
</dbReference>
<keyword evidence="2" id="KW-1185">Reference proteome</keyword>
<accession>A0A392VDV6</accession>
<organism evidence="1 2">
    <name type="scientific">Trifolium medium</name>
    <dbReference type="NCBI Taxonomy" id="97028"/>
    <lineage>
        <taxon>Eukaryota</taxon>
        <taxon>Viridiplantae</taxon>
        <taxon>Streptophyta</taxon>
        <taxon>Embryophyta</taxon>
        <taxon>Tracheophyta</taxon>
        <taxon>Spermatophyta</taxon>
        <taxon>Magnoliopsida</taxon>
        <taxon>eudicotyledons</taxon>
        <taxon>Gunneridae</taxon>
        <taxon>Pentapetalae</taxon>
        <taxon>rosids</taxon>
        <taxon>fabids</taxon>
        <taxon>Fabales</taxon>
        <taxon>Fabaceae</taxon>
        <taxon>Papilionoideae</taxon>
        <taxon>50 kb inversion clade</taxon>
        <taxon>NPAAA clade</taxon>
        <taxon>Hologalegina</taxon>
        <taxon>IRL clade</taxon>
        <taxon>Trifolieae</taxon>
        <taxon>Trifolium</taxon>
    </lineage>
</organism>
<dbReference type="Proteomes" id="UP000265520">
    <property type="component" value="Unassembled WGS sequence"/>
</dbReference>
<evidence type="ECO:0000313" key="2">
    <source>
        <dbReference type="Proteomes" id="UP000265520"/>
    </source>
</evidence>
<name>A0A392VDV6_9FABA</name>
<feature type="non-terminal residue" evidence="1">
    <location>
        <position position="1"/>
    </location>
</feature>
<protein>
    <submittedName>
        <fullName evidence="1">Uncharacterized protein</fullName>
    </submittedName>
</protein>